<dbReference type="AlphaFoldDB" id="B3V689"/>
<organism evidence="6">
    <name type="scientific">uncultured marine group III euryarchaeote SAT1000-53-B3</name>
    <dbReference type="NCBI Taxonomy" id="526695"/>
    <lineage>
        <taxon>Archaea</taxon>
        <taxon>Methanobacteriati</taxon>
        <taxon>Thermoplasmatota</taxon>
        <taxon>Thermoplasmata</taxon>
        <taxon>Candidatus Thermoprofundales</taxon>
        <taxon>environmental samples</taxon>
    </lineage>
</organism>
<sequence>MTLQYHMDSHDGTYKKEFQSKVTAVYPGIVELEETAFYHLGGGQPSDKGTLNWEDGESIVYDVRKKNRIRHMVEGDLPEVGDSVNGKLNWDRRYTHMRMHTSQHLVSAIVSDLYGADTVGNQIGFDKSRIDFKPLKLSMNEIDDLIDRTNDYVTKDISVNISEANRSDLEGNPEIRSSMSSGLWKLLPKSVTRLRVISIDEIDVCPCAGTHVRSLKEIGKVEFVKRDNKGAGKQRLTYTLNSQS</sequence>
<dbReference type="GO" id="GO:0046872">
    <property type="term" value="F:metal ion binding"/>
    <property type="evidence" value="ECO:0007669"/>
    <property type="project" value="UniProtKB-KW"/>
</dbReference>
<reference evidence="6" key="2">
    <citation type="submission" date="2008-08" db="EMBL/GenBank/DDBJ databases">
        <authorList>
            <person name="Martin-Cuadrado A.-B."/>
            <person name="Rodriguez-Valera F."/>
            <person name="Moreira D."/>
            <person name="Alba J.-C."/>
            <person name="Ivars-Martinez E."/>
            <person name="Henn M.R."/>
            <person name="Talla E."/>
            <person name="Lopez-Garcia P."/>
        </authorList>
    </citation>
    <scope>NUCLEOTIDE SEQUENCE</scope>
</reference>
<dbReference type="InterPro" id="IPR018165">
    <property type="entry name" value="Ala-tRNA-synth_IIc_core"/>
</dbReference>
<dbReference type="GO" id="GO:0005737">
    <property type="term" value="C:cytoplasm"/>
    <property type="evidence" value="ECO:0007669"/>
    <property type="project" value="UniProtKB-SubCell"/>
</dbReference>
<dbReference type="InterPro" id="IPR012947">
    <property type="entry name" value="tRNA_SAD"/>
</dbReference>
<protein>
    <submittedName>
        <fullName evidence="6">Putative metal-dependent hydrolase related to alanyl-tRNA synthetase</fullName>
    </submittedName>
</protein>
<dbReference type="PANTHER" id="PTHR43462">
    <property type="entry name" value="ALANYL-TRNA EDITING PROTEIN"/>
    <property type="match status" value="1"/>
</dbReference>
<reference evidence="6" key="1">
    <citation type="journal article" date="2008" name="ISME J.">
        <title>Hindsight in the relative abundance, metabolic potential and genome dynamics of uncultivated marine archaea from comparative metagenomic analyses of bathypelagic plankton of different oceanic regions.</title>
        <authorList>
            <person name="Martin-Cuadrado A.B."/>
            <person name="Rodriguez-Valera F."/>
            <person name="Moreira D."/>
            <person name="Alba J.C."/>
            <person name="Ivars-Martinez E."/>
            <person name="Henn M.R."/>
            <person name="Talla E."/>
            <person name="Lopez-Garcia P."/>
        </authorList>
    </citation>
    <scope>NUCLEOTIDE SEQUENCE</scope>
</reference>
<dbReference type="SMART" id="SM00863">
    <property type="entry name" value="tRNA_SAD"/>
    <property type="match status" value="1"/>
</dbReference>
<dbReference type="GO" id="GO:0003676">
    <property type="term" value="F:nucleic acid binding"/>
    <property type="evidence" value="ECO:0007669"/>
    <property type="project" value="InterPro"/>
</dbReference>
<evidence type="ECO:0000256" key="4">
    <source>
        <dbReference type="ARBA" id="ARBA00022833"/>
    </source>
</evidence>
<feature type="domain" description="Alanyl-transfer RNA synthetases family profile" evidence="5">
    <location>
        <begin position="1"/>
        <end position="244"/>
    </location>
</feature>
<evidence type="ECO:0000256" key="3">
    <source>
        <dbReference type="ARBA" id="ARBA00022723"/>
    </source>
</evidence>
<name>B3V689_9ARCH</name>
<dbReference type="InterPro" id="IPR018164">
    <property type="entry name" value="Ala-tRNA-synth_IIc_N"/>
</dbReference>
<dbReference type="Gene3D" id="3.30.980.10">
    <property type="entry name" value="Threonyl-trna Synthetase, Chain A, domain 2"/>
    <property type="match status" value="1"/>
</dbReference>
<evidence type="ECO:0000259" key="5">
    <source>
        <dbReference type="PROSITE" id="PS50860"/>
    </source>
</evidence>
<dbReference type="GO" id="GO:0002161">
    <property type="term" value="F:aminoacyl-tRNA deacylase activity"/>
    <property type="evidence" value="ECO:0007669"/>
    <property type="project" value="UniProtKB-ARBA"/>
</dbReference>
<dbReference type="PROSITE" id="PS50860">
    <property type="entry name" value="AA_TRNA_LIGASE_II_ALA"/>
    <property type="match status" value="1"/>
</dbReference>
<keyword evidence="4" id="KW-0862">Zinc</keyword>
<evidence type="ECO:0000256" key="2">
    <source>
        <dbReference type="ARBA" id="ARBA00004496"/>
    </source>
</evidence>
<dbReference type="Pfam" id="PF07973">
    <property type="entry name" value="tRNA_SAD"/>
    <property type="match status" value="1"/>
</dbReference>
<dbReference type="GO" id="GO:0005524">
    <property type="term" value="F:ATP binding"/>
    <property type="evidence" value="ECO:0007669"/>
    <property type="project" value="InterPro"/>
</dbReference>
<evidence type="ECO:0000256" key="1">
    <source>
        <dbReference type="ARBA" id="ARBA00001947"/>
    </source>
</evidence>
<dbReference type="InterPro" id="IPR018163">
    <property type="entry name" value="Thr/Ala-tRNA-synth_IIc_edit"/>
</dbReference>
<comment type="subcellular location">
    <subcellularLocation>
        <location evidence="2">Cytoplasm</location>
    </subcellularLocation>
</comment>
<keyword evidence="3" id="KW-0479">Metal-binding</keyword>
<dbReference type="SUPFAM" id="SSF55186">
    <property type="entry name" value="ThrRS/AlaRS common domain"/>
    <property type="match status" value="1"/>
</dbReference>
<proteinExistence type="predicted"/>
<keyword evidence="6" id="KW-0030">Aminoacyl-tRNA synthetase</keyword>
<dbReference type="EMBL" id="EU686632">
    <property type="protein sequence ID" value="ACF09813.1"/>
    <property type="molecule type" value="Genomic_DNA"/>
</dbReference>
<comment type="cofactor">
    <cofactor evidence="1">
        <name>Zn(2+)</name>
        <dbReference type="ChEBI" id="CHEBI:29105"/>
    </cofactor>
</comment>
<dbReference type="Gene3D" id="2.40.30.130">
    <property type="match status" value="1"/>
</dbReference>
<keyword evidence="6" id="KW-0436">Ligase</keyword>
<dbReference type="Pfam" id="PF01411">
    <property type="entry name" value="tRNA-synt_2c"/>
    <property type="match status" value="1"/>
</dbReference>
<accession>B3V689</accession>
<dbReference type="PANTHER" id="PTHR43462:SF1">
    <property type="entry name" value="ALANYL-TRNA EDITING PROTEIN AARSD1"/>
    <property type="match status" value="1"/>
</dbReference>
<dbReference type="InterPro" id="IPR051335">
    <property type="entry name" value="Alanyl-tRNA_Editing_Enzymes"/>
</dbReference>
<dbReference type="GO" id="GO:0006419">
    <property type="term" value="P:alanyl-tRNA aminoacylation"/>
    <property type="evidence" value="ECO:0007669"/>
    <property type="project" value="InterPro"/>
</dbReference>
<keyword evidence="6" id="KW-0378">Hydrolase</keyword>
<dbReference type="SUPFAM" id="SSF50447">
    <property type="entry name" value="Translation proteins"/>
    <property type="match status" value="1"/>
</dbReference>
<evidence type="ECO:0000313" key="6">
    <source>
        <dbReference type="EMBL" id="ACF09813.1"/>
    </source>
</evidence>
<dbReference type="GO" id="GO:0004813">
    <property type="term" value="F:alanine-tRNA ligase activity"/>
    <property type="evidence" value="ECO:0007669"/>
    <property type="project" value="InterPro"/>
</dbReference>
<dbReference type="InterPro" id="IPR009000">
    <property type="entry name" value="Transl_B-barrel_sf"/>
</dbReference>